<evidence type="ECO:0000313" key="3">
    <source>
        <dbReference type="EMBL" id="QQC93393.1"/>
    </source>
</evidence>
<reference evidence="3 4" key="1">
    <citation type="submission" date="2020-12" db="EMBL/GenBank/DDBJ databases">
        <title>Identification and biosynthesis of polyene macrolides produced by Streptomyces alfalfae Men-myco-93-63.</title>
        <authorList>
            <person name="Liu D."/>
            <person name="Li Y."/>
            <person name="Liu L."/>
            <person name="Han X."/>
            <person name="Shen F."/>
        </authorList>
    </citation>
    <scope>NUCLEOTIDE SEQUENCE [LARGE SCALE GENOMIC DNA]</scope>
    <source>
        <strain evidence="3 4">Men-myco-93-63</strain>
    </source>
</reference>
<dbReference type="PANTHER" id="PTHR43162">
    <property type="match status" value="1"/>
</dbReference>
<evidence type="ECO:0000313" key="2">
    <source>
        <dbReference type="EMBL" id="QQC87110.1"/>
    </source>
</evidence>
<gene>
    <name evidence="2" type="ORF">I8755_00685</name>
    <name evidence="3" type="ORF">I8755_37515</name>
</gene>
<dbReference type="EMBL" id="CP065959">
    <property type="protein sequence ID" value="QQC93393.1"/>
    <property type="molecule type" value="Genomic_DNA"/>
</dbReference>
<organism evidence="3 4">
    <name type="scientific">Streptomyces alfalfae</name>
    <dbReference type="NCBI Taxonomy" id="1642299"/>
    <lineage>
        <taxon>Bacteria</taxon>
        <taxon>Bacillati</taxon>
        <taxon>Actinomycetota</taxon>
        <taxon>Actinomycetes</taxon>
        <taxon>Kitasatosporales</taxon>
        <taxon>Streptomycetaceae</taxon>
        <taxon>Streptomyces</taxon>
    </lineage>
</organism>
<feature type="domain" description="NAD(P)-binding" evidence="1">
    <location>
        <begin position="6"/>
        <end position="181"/>
    </location>
</feature>
<dbReference type="SUPFAM" id="SSF51735">
    <property type="entry name" value="NAD(P)-binding Rossmann-fold domains"/>
    <property type="match status" value="1"/>
</dbReference>
<dbReference type="EMBL" id="CP065959">
    <property type="protein sequence ID" value="QQC87110.1"/>
    <property type="molecule type" value="Genomic_DNA"/>
</dbReference>
<dbReference type="RefSeq" id="WP_198501389.1">
    <property type="nucleotide sequence ID" value="NZ_CP065959.1"/>
</dbReference>
<evidence type="ECO:0000259" key="1">
    <source>
        <dbReference type="Pfam" id="PF13460"/>
    </source>
</evidence>
<dbReference type="Gene3D" id="3.90.25.10">
    <property type="entry name" value="UDP-galactose 4-epimerase, domain 1"/>
    <property type="match status" value="1"/>
</dbReference>
<dbReference type="PANTHER" id="PTHR43162:SF1">
    <property type="entry name" value="PRESTALK A DIFFERENTIATION PROTEIN A"/>
    <property type="match status" value="1"/>
</dbReference>
<dbReference type="Proteomes" id="UP000596130">
    <property type="component" value="Chromosome"/>
</dbReference>
<dbReference type="InterPro" id="IPR036291">
    <property type="entry name" value="NAD(P)-bd_dom_sf"/>
</dbReference>
<sequence>MIVVTGATGTVGGHVARLLSAHHPTRVLGRSRGRLREAAPGADAVGADFADRRSLERALDGARALFVVTTDPSRPDHDENLLAAARTAGMEHVVKLSALAVTDEGATDLITAWQRENEERVRACGLAWTILRPRSFMSNTLSWAESIRASGAVLTPQPHSRNASVDPRDVAKAAVVALTAPGHGQRHYALTGPEPISPAEQCEHLAEVLARPVRCCEIPLERAYLSWARRYPEPIAQALLDSARRQGEGAKQHVDPAVEKLLGRPARSYRDWAKDHAERFG</sequence>
<proteinExistence type="predicted"/>
<protein>
    <submittedName>
        <fullName evidence="3">NAD(P)H-binding protein</fullName>
    </submittedName>
</protein>
<name>A0A7T4U1Z9_9ACTN</name>
<accession>A0A7T4U1Z9</accession>
<dbReference type="InterPro" id="IPR016040">
    <property type="entry name" value="NAD(P)-bd_dom"/>
</dbReference>
<evidence type="ECO:0000313" key="4">
    <source>
        <dbReference type="Proteomes" id="UP000596130"/>
    </source>
</evidence>
<dbReference type="AlphaFoldDB" id="A0A7T4U1Z9"/>
<dbReference type="Pfam" id="PF13460">
    <property type="entry name" value="NAD_binding_10"/>
    <property type="match status" value="1"/>
</dbReference>
<dbReference type="InterPro" id="IPR051604">
    <property type="entry name" value="Ergot_Alk_Oxidoreductase"/>
</dbReference>
<dbReference type="Gene3D" id="3.40.50.720">
    <property type="entry name" value="NAD(P)-binding Rossmann-like Domain"/>
    <property type="match status" value="1"/>
</dbReference>